<feature type="transmembrane region" description="Helical" evidence="1">
    <location>
        <begin position="12"/>
        <end position="42"/>
    </location>
</feature>
<evidence type="ECO:0000313" key="3">
    <source>
        <dbReference type="Proteomes" id="UP000628775"/>
    </source>
</evidence>
<keyword evidence="1" id="KW-1133">Transmembrane helix</keyword>
<dbReference type="SUPFAM" id="SSF81442">
    <property type="entry name" value="Cytochrome c oxidase subunit I-like"/>
    <property type="match status" value="1"/>
</dbReference>
<dbReference type="EMBL" id="BMIR01000010">
    <property type="protein sequence ID" value="GGE43913.1"/>
    <property type="molecule type" value="Genomic_DNA"/>
</dbReference>
<feature type="transmembrane region" description="Helical" evidence="1">
    <location>
        <begin position="183"/>
        <end position="203"/>
    </location>
</feature>
<gene>
    <name evidence="2" type="ORF">GCM10011391_23420</name>
</gene>
<comment type="caution">
    <text evidence="2">The sequence shown here is derived from an EMBL/GenBank/DDBJ whole genome shotgun (WGS) entry which is preliminary data.</text>
</comment>
<dbReference type="Proteomes" id="UP000628775">
    <property type="component" value="Unassembled WGS sequence"/>
</dbReference>
<dbReference type="AlphaFoldDB" id="A0A8J2YHX9"/>
<dbReference type="RefSeq" id="WP_188693989.1">
    <property type="nucleotide sequence ID" value="NZ_BMIR01000010.1"/>
</dbReference>
<evidence type="ECO:0000256" key="1">
    <source>
        <dbReference type="SAM" id="Phobius"/>
    </source>
</evidence>
<sequence length="421" mass="47161">MTTHSQHGDHHFISYSFPFLFLGLFLFLIVQGCLILLLPALINGSSLQSPVILGGIHLFILGFATTIAMGAMIQLVPVALQTKLISYKLIPYHFAIYLIGFGGLIVSFESFQLILLIAFGCLTLIGLMLFEINLLPAVLKAAPSPLKWGICSALLYLLLTVILGVTMLIDFKHSFLGIYHEKLFAVHVLFGLLGWFTLLIISFSYKLLPMFSLSHNYESKWAGLSIYFINLGILVLTLGFLFTNVFTKGLGGLVILFGLFSYAKQLSLILKKRLRKKLDVGVKSSLYAWPFTLLSSALGYGLSLMLHKAFPMGVFMYSAIMGWIGLVILGYLHKIIPFLWWTFKYSSDIGQRKVPALGDLISEKWGGVWIIGVYLFTLFNILFLSVGAKWCLTLSQGVIFFISLLYVSHLMKSVFYKPMRQ</sequence>
<feature type="transmembrane region" description="Helical" evidence="1">
    <location>
        <begin position="368"/>
        <end position="388"/>
    </location>
</feature>
<feature type="transmembrane region" description="Helical" evidence="1">
    <location>
        <begin position="394"/>
        <end position="415"/>
    </location>
</feature>
<reference evidence="2" key="2">
    <citation type="submission" date="2020-09" db="EMBL/GenBank/DDBJ databases">
        <authorList>
            <person name="Sun Q."/>
            <person name="Zhou Y."/>
        </authorList>
    </citation>
    <scope>NUCLEOTIDE SEQUENCE</scope>
    <source>
        <strain evidence="2">CGMCC 1.15371</strain>
    </source>
</reference>
<reference evidence="2" key="1">
    <citation type="journal article" date="2014" name="Int. J. Syst. Evol. Microbiol.">
        <title>Complete genome sequence of Corynebacterium casei LMG S-19264T (=DSM 44701T), isolated from a smear-ripened cheese.</title>
        <authorList>
            <consortium name="US DOE Joint Genome Institute (JGI-PGF)"/>
            <person name="Walter F."/>
            <person name="Albersmeier A."/>
            <person name="Kalinowski J."/>
            <person name="Ruckert C."/>
        </authorList>
    </citation>
    <scope>NUCLEOTIDE SEQUENCE</scope>
    <source>
        <strain evidence="2">CGMCC 1.15371</strain>
    </source>
</reference>
<proteinExistence type="predicted"/>
<feature type="transmembrane region" description="Helical" evidence="1">
    <location>
        <begin position="114"/>
        <end position="136"/>
    </location>
</feature>
<protein>
    <submittedName>
        <fullName evidence="2">Membrane protein</fullName>
    </submittedName>
</protein>
<feature type="transmembrane region" description="Helical" evidence="1">
    <location>
        <begin position="54"/>
        <end position="77"/>
    </location>
</feature>
<feature type="transmembrane region" description="Helical" evidence="1">
    <location>
        <begin position="148"/>
        <end position="171"/>
    </location>
</feature>
<accession>A0A8J2YHX9</accession>
<dbReference type="InterPro" id="IPR036927">
    <property type="entry name" value="Cyt_c_oxase-like_su1_sf"/>
</dbReference>
<feature type="transmembrane region" description="Helical" evidence="1">
    <location>
        <begin position="249"/>
        <end position="266"/>
    </location>
</feature>
<feature type="transmembrane region" description="Helical" evidence="1">
    <location>
        <begin position="89"/>
        <end position="108"/>
    </location>
</feature>
<feature type="transmembrane region" description="Helical" evidence="1">
    <location>
        <begin position="224"/>
        <end position="243"/>
    </location>
</feature>
<keyword evidence="1" id="KW-0812">Transmembrane</keyword>
<evidence type="ECO:0000313" key="2">
    <source>
        <dbReference type="EMBL" id="GGE43913.1"/>
    </source>
</evidence>
<feature type="transmembrane region" description="Helical" evidence="1">
    <location>
        <begin position="312"/>
        <end position="332"/>
    </location>
</feature>
<name>A0A8J2YHX9_9BACL</name>
<keyword evidence="3" id="KW-1185">Reference proteome</keyword>
<keyword evidence="1" id="KW-0472">Membrane</keyword>
<feature type="transmembrane region" description="Helical" evidence="1">
    <location>
        <begin position="286"/>
        <end position="306"/>
    </location>
</feature>
<organism evidence="2 3">
    <name type="scientific">Pullulanibacillus camelliae</name>
    <dbReference type="NCBI Taxonomy" id="1707096"/>
    <lineage>
        <taxon>Bacteria</taxon>
        <taxon>Bacillati</taxon>
        <taxon>Bacillota</taxon>
        <taxon>Bacilli</taxon>
        <taxon>Bacillales</taxon>
        <taxon>Sporolactobacillaceae</taxon>
        <taxon>Pullulanibacillus</taxon>
    </lineage>
</organism>